<dbReference type="PANTHER" id="PTHR33515">
    <property type="entry name" value="RIBOSOME-BINDING FACTOR A, CHLOROPLASTIC-RELATED"/>
    <property type="match status" value="1"/>
</dbReference>
<evidence type="ECO:0000256" key="2">
    <source>
        <dbReference type="HAMAP-Rule" id="MF_00003"/>
    </source>
</evidence>
<evidence type="ECO:0000313" key="4">
    <source>
        <dbReference type="Proteomes" id="UP000178893"/>
    </source>
</evidence>
<accession>A0A1G2DWY0</accession>
<organism evidence="3 4">
    <name type="scientific">Candidatus Nealsonbacteria bacterium RBG_13_37_56</name>
    <dbReference type="NCBI Taxonomy" id="1801661"/>
    <lineage>
        <taxon>Bacteria</taxon>
        <taxon>Candidatus Nealsoniibacteriota</taxon>
    </lineage>
</organism>
<dbReference type="EMBL" id="MHLW01000039">
    <property type="protein sequence ID" value="OGZ17418.1"/>
    <property type="molecule type" value="Genomic_DNA"/>
</dbReference>
<dbReference type="GO" id="GO:0030490">
    <property type="term" value="P:maturation of SSU-rRNA"/>
    <property type="evidence" value="ECO:0007669"/>
    <property type="project" value="UniProtKB-UniRule"/>
</dbReference>
<keyword evidence="2" id="KW-0963">Cytoplasm</keyword>
<dbReference type="GO" id="GO:0005829">
    <property type="term" value="C:cytosol"/>
    <property type="evidence" value="ECO:0007669"/>
    <property type="project" value="TreeGrafter"/>
</dbReference>
<dbReference type="SUPFAM" id="SSF89919">
    <property type="entry name" value="Ribosome-binding factor A, RbfA"/>
    <property type="match status" value="1"/>
</dbReference>
<dbReference type="PANTHER" id="PTHR33515:SF1">
    <property type="entry name" value="RIBOSOME-BINDING FACTOR A, CHLOROPLASTIC-RELATED"/>
    <property type="match status" value="1"/>
</dbReference>
<proteinExistence type="inferred from homology"/>
<evidence type="ECO:0000256" key="1">
    <source>
        <dbReference type="ARBA" id="ARBA00022517"/>
    </source>
</evidence>
<dbReference type="InterPro" id="IPR015946">
    <property type="entry name" value="KH_dom-like_a/b"/>
</dbReference>
<dbReference type="Gene3D" id="3.30.300.20">
    <property type="match status" value="1"/>
</dbReference>
<comment type="subcellular location">
    <subcellularLocation>
        <location evidence="2">Cytoplasm</location>
    </subcellularLocation>
</comment>
<evidence type="ECO:0000313" key="3">
    <source>
        <dbReference type="EMBL" id="OGZ17418.1"/>
    </source>
</evidence>
<keyword evidence="1 2" id="KW-0690">Ribosome biogenesis</keyword>
<dbReference type="HAMAP" id="MF_00003">
    <property type="entry name" value="RbfA"/>
    <property type="match status" value="1"/>
</dbReference>
<dbReference type="AlphaFoldDB" id="A0A1G2DWY0"/>
<dbReference type="GO" id="GO:0043024">
    <property type="term" value="F:ribosomal small subunit binding"/>
    <property type="evidence" value="ECO:0007669"/>
    <property type="project" value="TreeGrafter"/>
</dbReference>
<comment type="similarity">
    <text evidence="2">Belongs to the RbfA family.</text>
</comment>
<name>A0A1G2DWY0_9BACT</name>
<dbReference type="NCBIfam" id="TIGR00082">
    <property type="entry name" value="rbfA"/>
    <property type="match status" value="1"/>
</dbReference>
<comment type="subunit">
    <text evidence="2">Monomer. Binds 30S ribosomal subunits, but not 50S ribosomal subunits or 70S ribosomes.</text>
</comment>
<protein>
    <recommendedName>
        <fullName evidence="2">Ribosome-binding factor A</fullName>
    </recommendedName>
</protein>
<comment type="function">
    <text evidence="2">One of several proteins that assist in the late maturation steps of the functional core of the 30S ribosomal subunit. Associates with free 30S ribosomal subunits (but not with 30S subunits that are part of 70S ribosomes or polysomes). Required for efficient processing of 16S rRNA. May interact with the 5'-terminal helix region of 16S rRNA.</text>
</comment>
<dbReference type="Proteomes" id="UP000178893">
    <property type="component" value="Unassembled WGS sequence"/>
</dbReference>
<reference evidence="3 4" key="1">
    <citation type="journal article" date="2016" name="Nat. Commun.">
        <title>Thousands of microbial genomes shed light on interconnected biogeochemical processes in an aquifer system.</title>
        <authorList>
            <person name="Anantharaman K."/>
            <person name="Brown C.T."/>
            <person name="Hug L.A."/>
            <person name="Sharon I."/>
            <person name="Castelle C.J."/>
            <person name="Probst A.J."/>
            <person name="Thomas B.C."/>
            <person name="Singh A."/>
            <person name="Wilkins M.J."/>
            <person name="Karaoz U."/>
            <person name="Brodie E.L."/>
            <person name="Williams K.H."/>
            <person name="Hubbard S.S."/>
            <person name="Banfield J.F."/>
        </authorList>
    </citation>
    <scope>NUCLEOTIDE SEQUENCE [LARGE SCALE GENOMIC DNA]</scope>
</reference>
<sequence>MSKRIEKVNVLIKKELSLILLKEVDFSKNALVTITRVEAAPNLSEVKIYVSTMPDNQTDKVHEILKRRVYDIQQCLNKRLKMRPIPKIEFKKEEKTKQADRVEGLLEQLKKE</sequence>
<comment type="caution">
    <text evidence="3">The sequence shown here is derived from an EMBL/GenBank/DDBJ whole genome shotgun (WGS) entry which is preliminary data.</text>
</comment>
<dbReference type="Pfam" id="PF02033">
    <property type="entry name" value="RBFA"/>
    <property type="match status" value="1"/>
</dbReference>
<gene>
    <name evidence="2" type="primary">rbfA</name>
    <name evidence="3" type="ORF">A2V72_01760</name>
</gene>
<dbReference type="InterPro" id="IPR023799">
    <property type="entry name" value="RbfA_dom_sf"/>
</dbReference>
<dbReference type="InterPro" id="IPR000238">
    <property type="entry name" value="RbfA"/>
</dbReference>